<gene>
    <name evidence="8 10" type="primary">aroA</name>
    <name evidence="10" type="ORF">K8N75_13490</name>
</gene>
<evidence type="ECO:0000313" key="11">
    <source>
        <dbReference type="Proteomes" id="UP000825933"/>
    </source>
</evidence>
<feature type="binding site" evidence="8">
    <location>
        <position position="340"/>
    </location>
    <ligand>
        <name>phosphoenolpyruvate</name>
        <dbReference type="ChEBI" id="CHEBI:58702"/>
    </ligand>
</feature>
<feature type="binding site" evidence="8">
    <location>
        <position position="166"/>
    </location>
    <ligand>
        <name>3-phosphoshikimate</name>
        <dbReference type="ChEBI" id="CHEBI:145989"/>
    </ligand>
</feature>
<evidence type="ECO:0000256" key="4">
    <source>
        <dbReference type="ARBA" id="ARBA00022605"/>
    </source>
</evidence>
<dbReference type="PANTHER" id="PTHR21090">
    <property type="entry name" value="AROM/DEHYDROQUINATE SYNTHASE"/>
    <property type="match status" value="1"/>
</dbReference>
<feature type="domain" description="Enolpyruvate transferase" evidence="9">
    <location>
        <begin position="6"/>
        <end position="412"/>
    </location>
</feature>
<evidence type="ECO:0000256" key="6">
    <source>
        <dbReference type="ARBA" id="ARBA00023141"/>
    </source>
</evidence>
<evidence type="ECO:0000256" key="1">
    <source>
        <dbReference type="ARBA" id="ARBA00004811"/>
    </source>
</evidence>
<dbReference type="FunFam" id="3.65.10.10:FF:000005">
    <property type="entry name" value="3-phosphoshikimate 1-carboxyvinyltransferase"/>
    <property type="match status" value="1"/>
</dbReference>
<dbReference type="GO" id="GO:0009073">
    <property type="term" value="P:aromatic amino acid family biosynthetic process"/>
    <property type="evidence" value="ECO:0007669"/>
    <property type="project" value="UniProtKB-KW"/>
</dbReference>
<name>A0A8T5V1X6_9EURY</name>
<evidence type="ECO:0000256" key="7">
    <source>
        <dbReference type="ARBA" id="ARBA00044633"/>
    </source>
</evidence>
<dbReference type="GO" id="GO:0003866">
    <property type="term" value="F:3-phosphoshikimate 1-carboxyvinyltransferase activity"/>
    <property type="evidence" value="ECO:0007669"/>
    <property type="project" value="UniProtKB-UniRule"/>
</dbReference>
<dbReference type="GO" id="GO:0005737">
    <property type="term" value="C:cytoplasm"/>
    <property type="evidence" value="ECO:0007669"/>
    <property type="project" value="UniProtKB-SubCell"/>
</dbReference>
<comment type="subunit">
    <text evidence="8">Monomer.</text>
</comment>
<comment type="function">
    <text evidence="8">Catalyzes the transfer of the enolpyruvyl moiety of phosphoenolpyruvate (PEP) to the 5-hydroxyl of shikimate-3-phosphate (S3P) to produce enolpyruvyl shikimate-3-phosphate and inorganic phosphate.</text>
</comment>
<comment type="caution">
    <text evidence="10">The sequence shown here is derived from an EMBL/GenBank/DDBJ whole genome shotgun (WGS) entry which is preliminary data.</text>
</comment>
<dbReference type="PANTHER" id="PTHR21090:SF5">
    <property type="entry name" value="PENTAFUNCTIONAL AROM POLYPEPTIDE"/>
    <property type="match status" value="1"/>
</dbReference>
<dbReference type="EC" id="2.5.1.19" evidence="8"/>
<feature type="binding site" evidence="8">
    <location>
        <position position="380"/>
    </location>
    <ligand>
        <name>phosphoenolpyruvate</name>
        <dbReference type="ChEBI" id="CHEBI:58702"/>
    </ligand>
</feature>
<dbReference type="PROSITE" id="PS00885">
    <property type="entry name" value="EPSP_SYNTHASE_2"/>
    <property type="match status" value="1"/>
</dbReference>
<dbReference type="Proteomes" id="UP000825933">
    <property type="component" value="Unassembled WGS sequence"/>
</dbReference>
<dbReference type="CDD" id="cd01556">
    <property type="entry name" value="EPSP_synthase"/>
    <property type="match status" value="1"/>
</dbReference>
<feature type="binding site" evidence="8">
    <location>
        <position position="21"/>
    </location>
    <ligand>
        <name>phosphoenolpyruvate</name>
        <dbReference type="ChEBI" id="CHEBI:58702"/>
    </ligand>
</feature>
<dbReference type="Pfam" id="PF00275">
    <property type="entry name" value="EPSP_synthase"/>
    <property type="match status" value="1"/>
</dbReference>
<dbReference type="InterPro" id="IPR001986">
    <property type="entry name" value="Enolpyruvate_Tfrase_dom"/>
</dbReference>
<keyword evidence="6 8" id="KW-0057">Aromatic amino acid biosynthesis</keyword>
<dbReference type="GO" id="GO:0008652">
    <property type="term" value="P:amino acid biosynthetic process"/>
    <property type="evidence" value="ECO:0007669"/>
    <property type="project" value="UniProtKB-KW"/>
</dbReference>
<evidence type="ECO:0000256" key="5">
    <source>
        <dbReference type="ARBA" id="ARBA00022679"/>
    </source>
</evidence>
<dbReference type="InterPro" id="IPR006264">
    <property type="entry name" value="EPSP_synthase"/>
</dbReference>
<dbReference type="InterPro" id="IPR013792">
    <property type="entry name" value="RNA3'P_cycl/enolpyr_Trfase_a/b"/>
</dbReference>
<feature type="binding site" evidence="8">
    <location>
        <position position="167"/>
    </location>
    <ligand>
        <name>3-phosphoshikimate</name>
        <dbReference type="ChEBI" id="CHEBI:145989"/>
    </ligand>
</feature>
<feature type="binding site" evidence="8">
    <location>
        <position position="21"/>
    </location>
    <ligand>
        <name>3-phosphoshikimate</name>
        <dbReference type="ChEBI" id="CHEBI:145989"/>
    </ligand>
</feature>
<protein>
    <recommendedName>
        <fullName evidence="8">3-phosphoshikimate 1-carboxyvinyltransferase</fullName>
        <ecNumber evidence="8">2.5.1.19</ecNumber>
    </recommendedName>
    <alternativeName>
        <fullName evidence="8">5-enolpyruvylshikimate-3-phosphate synthase</fullName>
        <shortName evidence="8">EPSP synthase</shortName>
        <shortName evidence="8">EPSPS</shortName>
    </alternativeName>
</protein>
<comment type="similarity">
    <text evidence="2 8">Belongs to the EPSP synthase family.</text>
</comment>
<comment type="caution">
    <text evidence="8">Lacks conserved residue(s) required for the propagation of feature annotation.</text>
</comment>
<dbReference type="InterPro" id="IPR036968">
    <property type="entry name" value="Enolpyruvate_Tfrase_sf"/>
</dbReference>
<evidence type="ECO:0000259" key="9">
    <source>
        <dbReference type="Pfam" id="PF00275"/>
    </source>
</evidence>
<keyword evidence="4 8" id="KW-0028">Amino-acid biosynthesis</keyword>
<evidence type="ECO:0000256" key="8">
    <source>
        <dbReference type="HAMAP-Rule" id="MF_00210"/>
    </source>
</evidence>
<sequence>MELKVQAASRMDGIVKAPPSKSYTHRAFIMAFLAEGTSKINDPLYSDDTMASLNSCKALGSKVEKHSSYCEITGINGKPSTPDNVLDLKNSGTTLRILTSIATLTDGYTVLTGDKSLRTRPMQDILSALKPLGVTAFSTKNNGKPPIIIKGGFKGGETTINGNVSSQFISSILMASPYAETPVHLNVKDKFISRPYVEMTVELMEKFNVKVEYEREKKSFHIDPQIYRSTDYTVEGDYSSASYLIAAAASLNSEVTIKNLMKNSKQGDKLILDIVEDMGSEVNVKNNEVKIYGQGRLNGVEVNLKNAPDLLPTVAALGAMAKGTTYITGVEHARFKETDRIHTCAIELAKLGVSVTEKDDGLIIRGGVHGGVVKSHMDHRLAMAFYIIGLKVGNVVIEDASVYNVSFPDFPEIIEKLIAGTGK</sequence>
<feature type="binding site" evidence="8">
    <location>
        <position position="120"/>
    </location>
    <ligand>
        <name>phosphoenolpyruvate</name>
        <dbReference type="ChEBI" id="CHEBI:58702"/>
    </ligand>
</feature>
<dbReference type="HAMAP" id="MF_00210">
    <property type="entry name" value="EPSP_synth"/>
    <property type="match status" value="1"/>
</dbReference>
<evidence type="ECO:0000256" key="3">
    <source>
        <dbReference type="ARBA" id="ARBA00022490"/>
    </source>
</evidence>
<accession>A0A8T5V1X6</accession>
<organism evidence="10 11">
    <name type="scientific">Methanobacterium spitsbergense</name>
    <dbReference type="NCBI Taxonomy" id="2874285"/>
    <lineage>
        <taxon>Archaea</taxon>
        <taxon>Methanobacteriati</taxon>
        <taxon>Methanobacteriota</taxon>
        <taxon>Methanomada group</taxon>
        <taxon>Methanobacteria</taxon>
        <taxon>Methanobacteriales</taxon>
        <taxon>Methanobacteriaceae</taxon>
        <taxon>Methanobacterium</taxon>
    </lineage>
</organism>
<feature type="binding site" evidence="8">
    <location>
        <position position="336"/>
    </location>
    <ligand>
        <name>3-phosphoshikimate</name>
        <dbReference type="ChEBI" id="CHEBI:145989"/>
    </ligand>
</feature>
<feature type="active site" description="Proton acceptor" evidence="8">
    <location>
        <position position="309"/>
    </location>
</feature>
<dbReference type="Gene3D" id="3.65.10.10">
    <property type="entry name" value="Enolpyruvate transferase domain"/>
    <property type="match status" value="2"/>
</dbReference>
<proteinExistence type="inferred from homology"/>
<dbReference type="PIRSF" id="PIRSF000505">
    <property type="entry name" value="EPSPS"/>
    <property type="match status" value="1"/>
</dbReference>
<dbReference type="RefSeq" id="WP_223792590.1">
    <property type="nucleotide sequence ID" value="NZ_JAIOUQ010000017.1"/>
</dbReference>
<feature type="binding site" evidence="8">
    <location>
        <position position="165"/>
    </location>
    <ligand>
        <name>3-phosphoshikimate</name>
        <dbReference type="ChEBI" id="CHEBI:145989"/>
    </ligand>
</feature>
<dbReference type="EMBL" id="JAIOUQ010000017">
    <property type="protein sequence ID" value="MBZ2167053.1"/>
    <property type="molecule type" value="Genomic_DNA"/>
</dbReference>
<feature type="binding site" evidence="8">
    <location>
        <position position="92"/>
    </location>
    <ligand>
        <name>phosphoenolpyruvate</name>
        <dbReference type="ChEBI" id="CHEBI:58702"/>
    </ligand>
</feature>
<feature type="binding site" evidence="8">
    <location>
        <position position="193"/>
    </location>
    <ligand>
        <name>3-phosphoshikimate</name>
        <dbReference type="ChEBI" id="CHEBI:145989"/>
    </ligand>
</feature>
<comment type="subcellular location">
    <subcellularLocation>
        <location evidence="8">Cytoplasm</location>
    </subcellularLocation>
</comment>
<feature type="binding site" evidence="8">
    <location>
        <position position="22"/>
    </location>
    <ligand>
        <name>3-phosphoshikimate</name>
        <dbReference type="ChEBI" id="CHEBI:145989"/>
    </ligand>
</feature>
<keyword evidence="3 8" id="KW-0963">Cytoplasm</keyword>
<keyword evidence="11" id="KW-1185">Reference proteome</keyword>
<evidence type="ECO:0000313" key="10">
    <source>
        <dbReference type="EMBL" id="MBZ2167053.1"/>
    </source>
</evidence>
<comment type="catalytic activity">
    <reaction evidence="7">
        <text>3-phosphoshikimate + phosphoenolpyruvate = 5-O-(1-carboxyvinyl)-3-phosphoshikimate + phosphate</text>
        <dbReference type="Rhea" id="RHEA:21256"/>
        <dbReference type="ChEBI" id="CHEBI:43474"/>
        <dbReference type="ChEBI" id="CHEBI:57701"/>
        <dbReference type="ChEBI" id="CHEBI:58702"/>
        <dbReference type="ChEBI" id="CHEBI:145989"/>
        <dbReference type="EC" id="2.5.1.19"/>
    </reaction>
    <physiologicalReaction direction="left-to-right" evidence="7">
        <dbReference type="Rhea" id="RHEA:21257"/>
    </physiologicalReaction>
</comment>
<dbReference type="SUPFAM" id="SSF55205">
    <property type="entry name" value="EPT/RTPC-like"/>
    <property type="match status" value="1"/>
</dbReference>
<dbReference type="AlphaFoldDB" id="A0A8T5V1X6"/>
<dbReference type="GO" id="GO:0009423">
    <property type="term" value="P:chorismate biosynthetic process"/>
    <property type="evidence" value="ECO:0007669"/>
    <property type="project" value="UniProtKB-UniRule"/>
</dbReference>
<dbReference type="NCBIfam" id="TIGR01356">
    <property type="entry name" value="aroA"/>
    <property type="match status" value="1"/>
</dbReference>
<comment type="pathway">
    <text evidence="1">Metabolic intermediate biosynthesis; chorismate biosynthesis; chorismate from D-erythrose 4-phosphate and phosphoenolpyruvate: step 6/7.</text>
</comment>
<keyword evidence="5 8" id="KW-0808">Transferase</keyword>
<feature type="binding site" evidence="8">
    <location>
        <position position="309"/>
    </location>
    <ligand>
        <name>3-phosphoshikimate</name>
        <dbReference type="ChEBI" id="CHEBI:145989"/>
    </ligand>
</feature>
<dbReference type="PROSITE" id="PS00104">
    <property type="entry name" value="EPSP_SYNTHASE_1"/>
    <property type="match status" value="1"/>
</dbReference>
<reference evidence="11" key="1">
    <citation type="journal article" date="2022" name="Microbiol. Resour. Announc.">
        <title>Draft Genome Sequence of a Methanogenic Archaeon from West Spitsbergen Permafrost.</title>
        <authorList>
            <person name="Trubitsyn V."/>
            <person name="Rivkina E."/>
            <person name="Shcherbakova V."/>
        </authorList>
    </citation>
    <scope>NUCLEOTIDE SEQUENCE [LARGE SCALE GENOMIC DNA]</scope>
    <source>
        <strain evidence="11">VT</strain>
    </source>
</reference>
<feature type="binding site" evidence="8">
    <location>
        <position position="26"/>
    </location>
    <ligand>
        <name>3-phosphoshikimate</name>
        <dbReference type="ChEBI" id="CHEBI:145989"/>
    </ligand>
</feature>
<evidence type="ECO:0000256" key="2">
    <source>
        <dbReference type="ARBA" id="ARBA00009948"/>
    </source>
</evidence>
<feature type="binding site" evidence="8">
    <location>
        <position position="167"/>
    </location>
    <ligand>
        <name>phosphoenolpyruvate</name>
        <dbReference type="ChEBI" id="CHEBI:58702"/>
    </ligand>
</feature>
<dbReference type="InterPro" id="IPR023193">
    <property type="entry name" value="EPSP_synthase_CS"/>
</dbReference>